<accession>A0A285NMZ0</accession>
<evidence type="ECO:0000313" key="2">
    <source>
        <dbReference type="Proteomes" id="UP000218627"/>
    </source>
</evidence>
<evidence type="ECO:0000313" key="1">
    <source>
        <dbReference type="EMBL" id="SNZ10825.1"/>
    </source>
</evidence>
<dbReference type="Proteomes" id="UP000218627">
    <property type="component" value="Unassembled WGS sequence"/>
</dbReference>
<dbReference type="OrthoDB" id="3078275at2"/>
<protein>
    <submittedName>
        <fullName evidence="1">Uncharacterized protein</fullName>
    </submittedName>
</protein>
<sequence length="156" mass="18273">MWLCGFEPNLEKLGYNGYRMDVQTGKVQHCEVKPQNTENTKKKLNGGGSFNDYTEERLLADLRNNPNVLISGFVKGKLIYIIEVKFECLKDRLEKLLKKRFPSGRKSGEYLRSASFSLKDYINCPHFKLAYLRRDWQDFKEYLSKDLISLFEVKTS</sequence>
<keyword evidence="2" id="KW-1185">Reference proteome</keyword>
<dbReference type="EMBL" id="OBEN01000001">
    <property type="protein sequence ID" value="SNZ10825.1"/>
    <property type="molecule type" value="Genomic_DNA"/>
</dbReference>
<reference evidence="2" key="1">
    <citation type="submission" date="2017-09" db="EMBL/GenBank/DDBJ databases">
        <authorList>
            <person name="Varghese N."/>
            <person name="Submissions S."/>
        </authorList>
    </citation>
    <scope>NUCLEOTIDE SEQUENCE [LARGE SCALE GENOMIC DNA]</scope>
    <source>
        <strain evidence="2">DSM 2913</strain>
    </source>
</reference>
<proteinExistence type="predicted"/>
<dbReference type="RefSeq" id="WP_096599921.1">
    <property type="nucleotide sequence ID" value="NZ_OBEN01000001.1"/>
</dbReference>
<dbReference type="AlphaFoldDB" id="A0A285NMZ0"/>
<gene>
    <name evidence="1" type="ORF">SAMN06265353_0063</name>
</gene>
<organism evidence="1 2">
    <name type="scientific">Hydrogenobacter hydrogenophilus</name>
    <dbReference type="NCBI Taxonomy" id="35835"/>
    <lineage>
        <taxon>Bacteria</taxon>
        <taxon>Pseudomonadati</taxon>
        <taxon>Aquificota</taxon>
        <taxon>Aquificia</taxon>
        <taxon>Aquificales</taxon>
        <taxon>Aquificaceae</taxon>
        <taxon>Hydrogenobacter</taxon>
    </lineage>
</organism>
<name>A0A285NMZ0_9AQUI</name>